<dbReference type="Proteomes" id="UP001500067">
    <property type="component" value="Unassembled WGS sequence"/>
</dbReference>
<dbReference type="Gene3D" id="1.10.1370.30">
    <property type="match status" value="1"/>
</dbReference>
<keyword evidence="1" id="KW-0479">Metal-binding</keyword>
<dbReference type="GO" id="GO:0004180">
    <property type="term" value="F:carboxypeptidase activity"/>
    <property type="evidence" value="ECO:0007669"/>
    <property type="project" value="UniProtKB-KW"/>
</dbReference>
<dbReference type="PANTHER" id="PTHR34217:SF1">
    <property type="entry name" value="CARBOXYPEPTIDASE 1"/>
    <property type="match status" value="1"/>
</dbReference>
<reference evidence="3" key="1">
    <citation type="journal article" date="2019" name="Int. J. Syst. Evol. Microbiol.">
        <title>The Global Catalogue of Microorganisms (GCM) 10K type strain sequencing project: providing services to taxonomists for standard genome sequencing and annotation.</title>
        <authorList>
            <consortium name="The Broad Institute Genomics Platform"/>
            <consortium name="The Broad Institute Genome Sequencing Center for Infectious Disease"/>
            <person name="Wu L."/>
            <person name="Ma J."/>
        </authorList>
    </citation>
    <scope>NUCLEOTIDE SEQUENCE [LARGE SCALE GENOMIC DNA]</scope>
    <source>
        <strain evidence="3">JCM 32105</strain>
    </source>
</reference>
<keyword evidence="1 2" id="KW-0121">Carboxypeptidase</keyword>
<keyword evidence="1" id="KW-0482">Metalloprotease</keyword>
<proteinExistence type="inferred from homology"/>
<dbReference type="EC" id="3.4.17.19" evidence="1"/>
<keyword evidence="1" id="KW-0378">Hydrolase</keyword>
<dbReference type="PIRSF" id="PIRSF006615">
    <property type="entry name" value="Zn_crbxpep_Taq"/>
    <property type="match status" value="1"/>
</dbReference>
<dbReference type="RefSeq" id="WP_345077950.1">
    <property type="nucleotide sequence ID" value="NZ_BAABFA010000005.1"/>
</dbReference>
<dbReference type="InterPro" id="IPR001333">
    <property type="entry name" value="Peptidase_M32_Taq"/>
</dbReference>
<dbReference type="Pfam" id="PF02074">
    <property type="entry name" value="Peptidase_M32"/>
    <property type="match status" value="1"/>
</dbReference>
<dbReference type="PROSITE" id="PS52034">
    <property type="entry name" value="PEPTIDASE_M32"/>
    <property type="match status" value="1"/>
</dbReference>
<comment type="similarity">
    <text evidence="1">Belongs to the peptidase M32 family.</text>
</comment>
<comment type="catalytic activity">
    <reaction evidence="1">
        <text>Release of a C-terminal amino acid with broad specificity, except for -Pro.</text>
        <dbReference type="EC" id="3.4.17.19"/>
    </reaction>
</comment>
<dbReference type="EMBL" id="BAABFA010000005">
    <property type="protein sequence ID" value="GAA4460946.1"/>
    <property type="molecule type" value="Genomic_DNA"/>
</dbReference>
<evidence type="ECO:0000256" key="1">
    <source>
        <dbReference type="PIRNR" id="PIRNR006615"/>
    </source>
</evidence>
<dbReference type="SUPFAM" id="SSF55486">
    <property type="entry name" value="Metalloproteases ('zincins'), catalytic domain"/>
    <property type="match status" value="1"/>
</dbReference>
<gene>
    <name evidence="2" type="ORF">GCM10023093_04680</name>
</gene>
<organism evidence="2 3">
    <name type="scientific">Nemorincola caseinilytica</name>
    <dbReference type="NCBI Taxonomy" id="2054315"/>
    <lineage>
        <taxon>Bacteria</taxon>
        <taxon>Pseudomonadati</taxon>
        <taxon>Bacteroidota</taxon>
        <taxon>Chitinophagia</taxon>
        <taxon>Chitinophagales</taxon>
        <taxon>Chitinophagaceae</taxon>
        <taxon>Nemorincola</taxon>
    </lineage>
</organism>
<protein>
    <recommendedName>
        <fullName evidence="1">Metal-dependent carboxypeptidase</fullName>
        <ecNumber evidence="1">3.4.17.19</ecNumber>
    </recommendedName>
</protein>
<sequence length="496" mass="56533">MYEEYVQLLQKAADINNAAAVLGWDQETYMPPKGAAFRGRQLATLASLSHELVTSPRMSELLAQLRTDKGLDELQKANVLRSNEDHDKNSKLPPAFVEELSLLTSECFNAWIEARRQNDFGIFAPSLTKMVALKRRQAELYGYKAHPYDALVDEYEPGANVAMLDRLFDGIKQQLPPILATIKAAPQVNDDLFYRHYPRQQQWDFSVAVLKTMGYDMEAGRQDISEHPFSTSFAPTDVRVTTRVDEHNYASLLWSTIHEGGHALYEQGLPEEQYGLPLGAAASLGIHESQSRLWENCVGRSEAFWQYFYPQLQAVFPQQLADVTATDLYKACNKVEPSLIRTEADEVTYHFHVLIRYEIEKQLIEGTLQVADLPAAWNEAYQKYLGITPPDHKTGVLQDVHWSHGSFGYFPTYTLGSFYAAQFYIKAQEAIPTLLTDIAAGKTSDLLAWLRTNIHRHGRRYYSDELCELVTGKRLDPTYFLNYIKQKYTGIYGVRF</sequence>
<keyword evidence="3" id="KW-1185">Reference proteome</keyword>
<keyword evidence="1" id="KW-0645">Protease</keyword>
<evidence type="ECO:0000313" key="2">
    <source>
        <dbReference type="EMBL" id="GAA4460946.1"/>
    </source>
</evidence>
<accession>A0ABP8N412</accession>
<dbReference type="CDD" id="cd06460">
    <property type="entry name" value="M32_Taq"/>
    <property type="match status" value="1"/>
</dbReference>
<evidence type="ECO:0000313" key="3">
    <source>
        <dbReference type="Proteomes" id="UP001500067"/>
    </source>
</evidence>
<name>A0ABP8N412_9BACT</name>
<dbReference type="PANTHER" id="PTHR34217">
    <property type="entry name" value="METAL-DEPENDENT CARBOXYPEPTIDASE"/>
    <property type="match status" value="1"/>
</dbReference>
<comment type="function">
    <text evidence="1">Broad specificity carboxypetidase that releases amino acids sequentially from the C-terminus, including neutral, aromatic, polar and basic residues.</text>
</comment>
<comment type="caution">
    <text evidence="2">The sequence shown here is derived from an EMBL/GenBank/DDBJ whole genome shotgun (WGS) entry which is preliminary data.</text>
</comment>
<dbReference type="PRINTS" id="PR00998">
    <property type="entry name" value="CRBOXYPTASET"/>
</dbReference>